<dbReference type="GO" id="GO:0005506">
    <property type="term" value="F:iron ion binding"/>
    <property type="evidence" value="ECO:0007669"/>
    <property type="project" value="InterPro"/>
</dbReference>
<dbReference type="Gene3D" id="1.10.630.10">
    <property type="entry name" value="Cytochrome P450"/>
    <property type="match status" value="1"/>
</dbReference>
<evidence type="ECO:0000313" key="8">
    <source>
        <dbReference type="EMBL" id="KAF2809448.1"/>
    </source>
</evidence>
<evidence type="ECO:0000256" key="1">
    <source>
        <dbReference type="ARBA" id="ARBA00001971"/>
    </source>
</evidence>
<dbReference type="AlphaFoldDB" id="A0A6A6YLN6"/>
<dbReference type="PANTHER" id="PTHR24305:SF166">
    <property type="entry name" value="CYTOCHROME P450 12A4, MITOCHONDRIAL-RELATED"/>
    <property type="match status" value="1"/>
</dbReference>
<dbReference type="OrthoDB" id="1470350at2759"/>
<keyword evidence="4 5" id="KW-0408">Iron</keyword>
<dbReference type="Proteomes" id="UP000504636">
    <property type="component" value="Unplaced"/>
</dbReference>
<dbReference type="PRINTS" id="PR00385">
    <property type="entry name" value="P450"/>
</dbReference>
<comment type="similarity">
    <text evidence="2 6">Belongs to the cytochrome P450 family.</text>
</comment>
<organism evidence="8">
    <name type="scientific">Mytilinidion resinicola</name>
    <dbReference type="NCBI Taxonomy" id="574789"/>
    <lineage>
        <taxon>Eukaryota</taxon>
        <taxon>Fungi</taxon>
        <taxon>Dikarya</taxon>
        <taxon>Ascomycota</taxon>
        <taxon>Pezizomycotina</taxon>
        <taxon>Dothideomycetes</taxon>
        <taxon>Pleosporomycetidae</taxon>
        <taxon>Mytilinidiales</taxon>
        <taxon>Mytilinidiaceae</taxon>
        <taxon>Mytilinidion</taxon>
    </lineage>
</organism>
<comment type="cofactor">
    <cofactor evidence="1 5">
        <name>heme</name>
        <dbReference type="ChEBI" id="CHEBI:30413"/>
    </cofactor>
</comment>
<gene>
    <name evidence="8 10" type="ORF">BDZ99DRAFT_498808</name>
</gene>
<protein>
    <submittedName>
        <fullName evidence="8 10">Cytochrome P450</fullName>
    </submittedName>
</protein>
<reference evidence="8 10" key="1">
    <citation type="journal article" date="2020" name="Stud. Mycol.">
        <title>101 Dothideomycetes genomes: a test case for predicting lifestyles and emergence of pathogens.</title>
        <authorList>
            <person name="Haridas S."/>
            <person name="Albert R."/>
            <person name="Binder M."/>
            <person name="Bloem J."/>
            <person name="Labutti K."/>
            <person name="Salamov A."/>
            <person name="Andreopoulos B."/>
            <person name="Baker S."/>
            <person name="Barry K."/>
            <person name="Bills G."/>
            <person name="Bluhm B."/>
            <person name="Cannon C."/>
            <person name="Castanera R."/>
            <person name="Culley D."/>
            <person name="Daum C."/>
            <person name="Ezra D."/>
            <person name="Gonzalez J."/>
            <person name="Henrissat B."/>
            <person name="Kuo A."/>
            <person name="Liang C."/>
            <person name="Lipzen A."/>
            <person name="Lutzoni F."/>
            <person name="Magnuson J."/>
            <person name="Mondo S."/>
            <person name="Nolan M."/>
            <person name="Ohm R."/>
            <person name="Pangilinan J."/>
            <person name="Park H.-J."/>
            <person name="Ramirez L."/>
            <person name="Alfaro M."/>
            <person name="Sun H."/>
            <person name="Tritt A."/>
            <person name="Yoshinaga Y."/>
            <person name="Zwiers L.-H."/>
            <person name="Turgeon B."/>
            <person name="Goodwin S."/>
            <person name="Spatafora J."/>
            <person name="Crous P."/>
            <person name="Grigoriev I."/>
        </authorList>
    </citation>
    <scope>NUCLEOTIDE SEQUENCE</scope>
    <source>
        <strain evidence="8 10">CBS 304.34</strain>
    </source>
</reference>
<dbReference type="InterPro" id="IPR036396">
    <property type="entry name" value="Cyt_P450_sf"/>
</dbReference>
<keyword evidence="7" id="KW-0812">Transmembrane</keyword>
<feature type="transmembrane region" description="Helical" evidence="7">
    <location>
        <begin position="6"/>
        <end position="24"/>
    </location>
</feature>
<dbReference type="InterPro" id="IPR050121">
    <property type="entry name" value="Cytochrome_P450_monoxygenase"/>
</dbReference>
<dbReference type="PANTHER" id="PTHR24305">
    <property type="entry name" value="CYTOCHROME P450"/>
    <property type="match status" value="1"/>
</dbReference>
<proteinExistence type="inferred from homology"/>
<evidence type="ECO:0000256" key="3">
    <source>
        <dbReference type="ARBA" id="ARBA00022723"/>
    </source>
</evidence>
<keyword evidence="7" id="KW-0472">Membrane</keyword>
<evidence type="ECO:0000256" key="4">
    <source>
        <dbReference type="ARBA" id="ARBA00023004"/>
    </source>
</evidence>
<keyword evidence="7" id="KW-1133">Transmembrane helix</keyword>
<reference evidence="10" key="3">
    <citation type="submission" date="2025-04" db="UniProtKB">
        <authorList>
            <consortium name="RefSeq"/>
        </authorList>
    </citation>
    <scope>IDENTIFICATION</scope>
    <source>
        <strain evidence="10">CBS 304.34</strain>
    </source>
</reference>
<dbReference type="Pfam" id="PF00067">
    <property type="entry name" value="p450"/>
    <property type="match status" value="1"/>
</dbReference>
<accession>A0A6A6YLN6</accession>
<reference evidence="10" key="2">
    <citation type="submission" date="2020-04" db="EMBL/GenBank/DDBJ databases">
        <authorList>
            <consortium name="NCBI Genome Project"/>
        </authorList>
    </citation>
    <scope>NUCLEOTIDE SEQUENCE</scope>
    <source>
        <strain evidence="10">CBS 304.34</strain>
    </source>
</reference>
<evidence type="ECO:0000313" key="10">
    <source>
        <dbReference type="RefSeq" id="XP_033576412.1"/>
    </source>
</evidence>
<keyword evidence="6" id="KW-0560">Oxidoreductase</keyword>
<keyword evidence="3 5" id="KW-0479">Metal-binding</keyword>
<evidence type="ECO:0000256" key="2">
    <source>
        <dbReference type="ARBA" id="ARBA00010617"/>
    </source>
</evidence>
<name>A0A6A6YLN6_9PEZI</name>
<dbReference type="PROSITE" id="PS00086">
    <property type="entry name" value="CYTOCHROME_P450"/>
    <property type="match status" value="1"/>
</dbReference>
<dbReference type="GO" id="GO:0020037">
    <property type="term" value="F:heme binding"/>
    <property type="evidence" value="ECO:0007669"/>
    <property type="project" value="InterPro"/>
</dbReference>
<dbReference type="InterPro" id="IPR001128">
    <property type="entry name" value="Cyt_P450"/>
</dbReference>
<dbReference type="GO" id="GO:0004497">
    <property type="term" value="F:monooxygenase activity"/>
    <property type="evidence" value="ECO:0007669"/>
    <property type="project" value="UniProtKB-KW"/>
</dbReference>
<dbReference type="GO" id="GO:0016705">
    <property type="term" value="F:oxidoreductase activity, acting on paired donors, with incorporation or reduction of molecular oxygen"/>
    <property type="evidence" value="ECO:0007669"/>
    <property type="project" value="InterPro"/>
</dbReference>
<dbReference type="SUPFAM" id="SSF48264">
    <property type="entry name" value="Cytochrome P450"/>
    <property type="match status" value="1"/>
</dbReference>
<keyword evidence="5 6" id="KW-0349">Heme</keyword>
<keyword evidence="6" id="KW-0503">Monooxygenase</keyword>
<sequence>MPSPSVSIIAGIALIAAAVYKFIIYPAFLSPLSKIPAANWSVHFSSLWINYIRYTNVENATVFELHKNKGPIVRMGPAELSVNCYEGGLKTIYTGGFPKTEFYINRFMNYGNIGNMFCFIDSKTHSTRKRMLSNIYSKSVVLASPTARATSKAILYDRLLPIFQKSSDSKNAIEVHSLDYAYAMDAFMAYQFGLDIGSNFIQDVEKRKWYLHLFFSRRPYLFWTTEVPTFTAWMHKLGIRLVPQWVDNATVALENWNLDICDKAEALLSSPAAASTPAISYPAIYAVERAKFQKADIKPPPQMTAKDPRQTYPRRLDIASDMYDHNAAAHETSGDTLTWLYYEMSLRPALQKQLREELLTLDPPILFPAPSAHFELPDPKKVDALPLLDAILQETLRRWVSVPGGQPRVTPGVCSLAGYDGIPGGVRVQSAAYVLHRNPEVFPDPEAWKPERWLDASVDELNEMRRWFWAFGSGGRMCIGNNIAIHSMKHAIAAIYTNFTTTIVDAEGIEQDDGFTAGPKGNKLWLQFHHV</sequence>
<dbReference type="EMBL" id="MU003701">
    <property type="protein sequence ID" value="KAF2809448.1"/>
    <property type="molecule type" value="Genomic_DNA"/>
</dbReference>
<dbReference type="CDD" id="cd11059">
    <property type="entry name" value="CYP_fungal"/>
    <property type="match status" value="1"/>
</dbReference>
<evidence type="ECO:0000256" key="7">
    <source>
        <dbReference type="SAM" id="Phobius"/>
    </source>
</evidence>
<evidence type="ECO:0000313" key="9">
    <source>
        <dbReference type="Proteomes" id="UP000504636"/>
    </source>
</evidence>
<dbReference type="InterPro" id="IPR017972">
    <property type="entry name" value="Cyt_P450_CS"/>
</dbReference>
<keyword evidence="9" id="KW-1185">Reference proteome</keyword>
<dbReference type="PRINTS" id="PR00465">
    <property type="entry name" value="EP450IV"/>
</dbReference>
<evidence type="ECO:0000256" key="5">
    <source>
        <dbReference type="PIRSR" id="PIRSR602403-1"/>
    </source>
</evidence>
<dbReference type="GeneID" id="54464502"/>
<feature type="binding site" description="axial binding residue" evidence="5">
    <location>
        <position position="478"/>
    </location>
    <ligand>
        <name>heme</name>
        <dbReference type="ChEBI" id="CHEBI:30413"/>
    </ligand>
    <ligandPart>
        <name>Fe</name>
        <dbReference type="ChEBI" id="CHEBI:18248"/>
    </ligandPart>
</feature>
<dbReference type="InterPro" id="IPR002403">
    <property type="entry name" value="Cyt_P450_E_grp-IV"/>
</dbReference>
<dbReference type="RefSeq" id="XP_033576412.1">
    <property type="nucleotide sequence ID" value="XM_033723609.1"/>
</dbReference>
<evidence type="ECO:0000256" key="6">
    <source>
        <dbReference type="RuleBase" id="RU000461"/>
    </source>
</evidence>